<keyword evidence="4" id="KW-0238">DNA-binding</keyword>
<evidence type="ECO:0000256" key="1">
    <source>
        <dbReference type="ARBA" id="ARBA00008875"/>
    </source>
</evidence>
<dbReference type="RefSeq" id="WP_390297191.1">
    <property type="nucleotide sequence ID" value="NZ_JBHSFU010000007.1"/>
</dbReference>
<evidence type="ECO:0000256" key="2">
    <source>
        <dbReference type="ARBA" id="ARBA00022801"/>
    </source>
</evidence>
<dbReference type="SUPFAM" id="SSF51445">
    <property type="entry name" value="(Trans)glycosidases"/>
    <property type="match status" value="1"/>
</dbReference>
<evidence type="ECO:0000256" key="5">
    <source>
        <dbReference type="ARBA" id="ARBA00023163"/>
    </source>
</evidence>
<dbReference type="PANTHER" id="PTHR43280:SF2">
    <property type="entry name" value="HTH-TYPE TRANSCRIPTIONAL REGULATOR EXSA"/>
    <property type="match status" value="1"/>
</dbReference>
<dbReference type="Pfam" id="PF01229">
    <property type="entry name" value="Glyco_hydro_39"/>
    <property type="match status" value="1"/>
</dbReference>
<comment type="caution">
    <text evidence="8">The sequence shown here is derived from an EMBL/GenBank/DDBJ whole genome shotgun (WGS) entry which is preliminary data.</text>
</comment>
<dbReference type="InterPro" id="IPR049166">
    <property type="entry name" value="GH39_cat"/>
</dbReference>
<dbReference type="InterPro" id="IPR037923">
    <property type="entry name" value="HTH-like"/>
</dbReference>
<dbReference type="SMART" id="SM00342">
    <property type="entry name" value="HTH_ARAC"/>
    <property type="match status" value="1"/>
</dbReference>
<sequence length="779" mass="91991">MAEVNEISINLQEIKSLSPRLNQGLQFIMVISGKLTVETNSRYYALEEKDLLVINRNQLYQIKGTKNNRVLIVTVTDQYMSQHYDAYSSNRFECFSKEVDMGREKHVKRIQKLLAETLISYYRKDEGYKIAIQSYINNILLILIRRFKQKASSFEKINMNDYRLTEIINFMKENYNQPISLKSIAEKFYLSTGYLSRYFKEMTNIGFYQFLTTIRLEHAVKDLLYTSKPIGQIAMNNGFPNPKSFTKVFKENYQETPKTYRENHQKNQTDIVKIYHYTDSSQTIQSRDIIRKLRTILDGDTVEPYNSSEWRSEELSIDVSQPIEQKIVRPKHNLSVGELREVLKEGVRSQLLMAKKDLGLTYVGVRRLIHGSAIIPPVETDEIIATTSPYYNVDFALNFLHSHGLSLFVRVDYQEITEDEEHYFRELDLFLKHCLNVYERSFIESWYFLFYKPYLTAVGKSEMQRIYQRLYRVLKNRVPSVHVGLFLPFSFKEERTNKHHQWMLDSNVPADFIGYEANQNEVIDFEELGDERFALAGNYIKEKTIRLKAYLRKHHKEKPIHLVSWNTLSGNTRYTNGTFFRGALVFKNVLEIAREVSTIGFWINTEQHEKNGKNRGIRLEGMELYHYFSGKRPAYFAMQFLKHLTGNIIAIGEEYIMTRNEWGYQLVLMNCNNVNPYYSTEETFLKKLNKAIHVTISNLDPGEYQVRKRVFDQDHGALYKKWWDLNSKHGMDEEAIEYIIQTSQPSLELFDETFDKEWSFYSYLTLNAIHFFDIRKAIT</sequence>
<dbReference type="Proteomes" id="UP001595989">
    <property type="component" value="Unassembled WGS sequence"/>
</dbReference>
<dbReference type="EMBL" id="JBHSFU010000007">
    <property type="protein sequence ID" value="MFC4559313.1"/>
    <property type="molecule type" value="Genomic_DNA"/>
</dbReference>
<dbReference type="Gene3D" id="1.10.10.60">
    <property type="entry name" value="Homeodomain-like"/>
    <property type="match status" value="2"/>
</dbReference>
<dbReference type="InterPro" id="IPR018060">
    <property type="entry name" value="HTH_AraC"/>
</dbReference>
<dbReference type="PROSITE" id="PS00041">
    <property type="entry name" value="HTH_ARAC_FAMILY_1"/>
    <property type="match status" value="1"/>
</dbReference>
<dbReference type="SUPFAM" id="SSF51011">
    <property type="entry name" value="Glycosyl hydrolase domain"/>
    <property type="match status" value="1"/>
</dbReference>
<evidence type="ECO:0000256" key="3">
    <source>
        <dbReference type="ARBA" id="ARBA00023015"/>
    </source>
</evidence>
<keyword evidence="9" id="KW-1185">Reference proteome</keyword>
<keyword evidence="6" id="KW-0326">Glycosidase</keyword>
<reference evidence="9" key="1">
    <citation type="journal article" date="2019" name="Int. J. Syst. Evol. Microbiol.">
        <title>The Global Catalogue of Microorganisms (GCM) 10K type strain sequencing project: providing services to taxonomists for standard genome sequencing and annotation.</title>
        <authorList>
            <consortium name="The Broad Institute Genomics Platform"/>
            <consortium name="The Broad Institute Genome Sequencing Center for Infectious Disease"/>
            <person name="Wu L."/>
            <person name="Ma J."/>
        </authorList>
    </citation>
    <scope>NUCLEOTIDE SEQUENCE [LARGE SCALE GENOMIC DNA]</scope>
    <source>
        <strain evidence="9">CGMCC 4.7426</strain>
    </source>
</reference>
<keyword evidence="5" id="KW-0804">Transcription</keyword>
<comment type="similarity">
    <text evidence="1">Belongs to the glycosyl hydrolase 39 family.</text>
</comment>
<keyword evidence="2" id="KW-0378">Hydrolase</keyword>
<proteinExistence type="inferred from homology"/>
<gene>
    <name evidence="8" type="ORF">ACFO3D_14025</name>
</gene>
<organism evidence="8 9">
    <name type="scientific">Virgibacillus kekensis</name>
    <dbReference type="NCBI Taxonomy" id="202261"/>
    <lineage>
        <taxon>Bacteria</taxon>
        <taxon>Bacillati</taxon>
        <taxon>Bacillota</taxon>
        <taxon>Bacilli</taxon>
        <taxon>Bacillales</taxon>
        <taxon>Bacillaceae</taxon>
        <taxon>Virgibacillus</taxon>
    </lineage>
</organism>
<dbReference type="SUPFAM" id="SSF46689">
    <property type="entry name" value="Homeodomain-like"/>
    <property type="match status" value="2"/>
</dbReference>
<evidence type="ECO:0000313" key="8">
    <source>
        <dbReference type="EMBL" id="MFC4559313.1"/>
    </source>
</evidence>
<dbReference type="Pfam" id="PF12833">
    <property type="entry name" value="HTH_18"/>
    <property type="match status" value="1"/>
</dbReference>
<accession>A0ABV9DMJ8</accession>
<dbReference type="InterPro" id="IPR017853">
    <property type="entry name" value="GH"/>
</dbReference>
<evidence type="ECO:0000313" key="9">
    <source>
        <dbReference type="Proteomes" id="UP001595989"/>
    </source>
</evidence>
<dbReference type="InterPro" id="IPR018062">
    <property type="entry name" value="HTH_AraC-typ_CS"/>
</dbReference>
<protein>
    <submittedName>
        <fullName evidence="8">Helix-turn-helix domain-containing protein</fullName>
    </submittedName>
</protein>
<dbReference type="PANTHER" id="PTHR43280">
    <property type="entry name" value="ARAC-FAMILY TRANSCRIPTIONAL REGULATOR"/>
    <property type="match status" value="1"/>
</dbReference>
<evidence type="ECO:0000259" key="7">
    <source>
        <dbReference type="PROSITE" id="PS01124"/>
    </source>
</evidence>
<dbReference type="Gene3D" id="2.60.40.1500">
    <property type="entry name" value="Glycosyl hydrolase domain, family 39"/>
    <property type="match status" value="1"/>
</dbReference>
<dbReference type="SUPFAM" id="SSF51215">
    <property type="entry name" value="Regulatory protein AraC"/>
    <property type="match status" value="1"/>
</dbReference>
<dbReference type="InterPro" id="IPR009057">
    <property type="entry name" value="Homeodomain-like_sf"/>
</dbReference>
<feature type="domain" description="HTH araC/xylS-type" evidence="7">
    <location>
        <begin position="165"/>
        <end position="263"/>
    </location>
</feature>
<keyword evidence="3" id="KW-0805">Transcription regulation</keyword>
<dbReference type="PROSITE" id="PS01124">
    <property type="entry name" value="HTH_ARAC_FAMILY_2"/>
    <property type="match status" value="1"/>
</dbReference>
<evidence type="ECO:0000256" key="6">
    <source>
        <dbReference type="ARBA" id="ARBA00023295"/>
    </source>
</evidence>
<dbReference type="Gene3D" id="3.20.20.80">
    <property type="entry name" value="Glycosidases"/>
    <property type="match status" value="1"/>
</dbReference>
<evidence type="ECO:0000256" key="4">
    <source>
        <dbReference type="ARBA" id="ARBA00023125"/>
    </source>
</evidence>
<name>A0ABV9DMJ8_9BACI</name>